<comment type="caution">
    <text evidence="2">The sequence shown here is derived from an EMBL/GenBank/DDBJ whole genome shotgun (WGS) entry which is preliminary data.</text>
</comment>
<evidence type="ECO:0000313" key="3">
    <source>
        <dbReference type="Proteomes" id="UP000707356"/>
    </source>
</evidence>
<keyword evidence="1" id="KW-0732">Signal</keyword>
<dbReference type="AlphaFoldDB" id="A0A951P9X4"/>
<proteinExistence type="predicted"/>
<protein>
    <submittedName>
        <fullName evidence="2">Uncharacterized protein</fullName>
    </submittedName>
</protein>
<accession>A0A951P9X4</accession>
<organism evidence="2 3">
    <name type="scientific">Pegethrix bostrychoides GSE-TBD4-15B</name>
    <dbReference type="NCBI Taxonomy" id="2839662"/>
    <lineage>
        <taxon>Bacteria</taxon>
        <taxon>Bacillati</taxon>
        <taxon>Cyanobacteriota</taxon>
        <taxon>Cyanophyceae</taxon>
        <taxon>Oculatellales</taxon>
        <taxon>Oculatellaceae</taxon>
        <taxon>Pegethrix</taxon>
    </lineage>
</organism>
<reference evidence="2" key="1">
    <citation type="submission" date="2021-05" db="EMBL/GenBank/DDBJ databases">
        <authorList>
            <person name="Pietrasiak N."/>
            <person name="Ward R."/>
            <person name="Stajich J.E."/>
            <person name="Kurbessoian T."/>
        </authorList>
    </citation>
    <scope>NUCLEOTIDE SEQUENCE</scope>
    <source>
        <strain evidence="2">GSE-TBD4-15B</strain>
    </source>
</reference>
<evidence type="ECO:0000256" key="1">
    <source>
        <dbReference type="SAM" id="SignalP"/>
    </source>
</evidence>
<gene>
    <name evidence="2" type="ORF">KME07_08670</name>
</gene>
<feature type="signal peptide" evidence="1">
    <location>
        <begin position="1"/>
        <end position="34"/>
    </location>
</feature>
<dbReference type="Proteomes" id="UP000707356">
    <property type="component" value="Unassembled WGS sequence"/>
</dbReference>
<dbReference type="EMBL" id="JAHHHV010000046">
    <property type="protein sequence ID" value="MBW4465499.1"/>
    <property type="molecule type" value="Genomic_DNA"/>
</dbReference>
<sequence>MLNKTSNIHALSSVALLGFSLAAFSSFYPQTTLANPTAPFSDVTSTQAADLLPVQQCEPISPAASSIALPPLSPPTVTNSLGNELAVPETPPPVGLTQPLGAEAIRQASQDTCAGGTFISVPTPQLDPTLLPVSIPQPAPPTFRLSNPSACSGLPGLTFFCLQVDFDQSEHRPNVFKPDPR</sequence>
<name>A0A951P9X4_9CYAN</name>
<reference evidence="2" key="2">
    <citation type="journal article" date="2022" name="Microbiol. Resour. Announc.">
        <title>Metagenome Sequencing to Explore Phylogenomics of Terrestrial Cyanobacteria.</title>
        <authorList>
            <person name="Ward R.D."/>
            <person name="Stajich J.E."/>
            <person name="Johansen J.R."/>
            <person name="Huntemann M."/>
            <person name="Clum A."/>
            <person name="Foster B."/>
            <person name="Foster B."/>
            <person name="Roux S."/>
            <person name="Palaniappan K."/>
            <person name="Varghese N."/>
            <person name="Mukherjee S."/>
            <person name="Reddy T.B.K."/>
            <person name="Daum C."/>
            <person name="Copeland A."/>
            <person name="Chen I.A."/>
            <person name="Ivanova N.N."/>
            <person name="Kyrpides N.C."/>
            <person name="Shapiro N."/>
            <person name="Eloe-Fadrosh E.A."/>
            <person name="Pietrasiak N."/>
        </authorList>
    </citation>
    <scope>NUCLEOTIDE SEQUENCE</scope>
    <source>
        <strain evidence="2">GSE-TBD4-15B</strain>
    </source>
</reference>
<feature type="chain" id="PRO_5036876548" evidence="1">
    <location>
        <begin position="35"/>
        <end position="181"/>
    </location>
</feature>
<evidence type="ECO:0000313" key="2">
    <source>
        <dbReference type="EMBL" id="MBW4465499.1"/>
    </source>
</evidence>